<name>A0ACC1U6H4_9AGAR</name>
<reference evidence="1" key="1">
    <citation type="submission" date="2022-09" db="EMBL/GenBank/DDBJ databases">
        <title>A Global Phylogenomic Analysis of the Shiitake Genus Lentinula.</title>
        <authorList>
            <consortium name="DOE Joint Genome Institute"/>
            <person name="Sierra-Patev S."/>
            <person name="Min B."/>
            <person name="Naranjo-Ortiz M."/>
            <person name="Looney B."/>
            <person name="Konkel Z."/>
            <person name="Slot J.C."/>
            <person name="Sakamoto Y."/>
            <person name="Steenwyk J.L."/>
            <person name="Rokas A."/>
            <person name="Carro J."/>
            <person name="Camarero S."/>
            <person name="Ferreira P."/>
            <person name="Molpeceres G."/>
            <person name="Ruiz-Duenas F.J."/>
            <person name="Serrano A."/>
            <person name="Henrissat B."/>
            <person name="Drula E."/>
            <person name="Hughes K.W."/>
            <person name="Mata J.L."/>
            <person name="Ishikawa N.K."/>
            <person name="Vargas-Isla R."/>
            <person name="Ushijima S."/>
            <person name="Smith C.A."/>
            <person name="Ahrendt S."/>
            <person name="Andreopoulos W."/>
            <person name="He G."/>
            <person name="Labutti K."/>
            <person name="Lipzen A."/>
            <person name="Ng V."/>
            <person name="Riley R."/>
            <person name="Sandor L."/>
            <person name="Barry K."/>
            <person name="Martinez A.T."/>
            <person name="Xiao Y."/>
            <person name="Gibbons J.G."/>
            <person name="Terashima K."/>
            <person name="Grigoriev I.V."/>
            <person name="Hibbett D.S."/>
        </authorList>
    </citation>
    <scope>NUCLEOTIDE SEQUENCE</scope>
    <source>
        <strain evidence="1">TMI1499</strain>
    </source>
</reference>
<evidence type="ECO:0000313" key="1">
    <source>
        <dbReference type="EMBL" id="KAJ3812403.1"/>
    </source>
</evidence>
<organism evidence="1 2">
    <name type="scientific">Lentinula aff. lateritia</name>
    <dbReference type="NCBI Taxonomy" id="2804960"/>
    <lineage>
        <taxon>Eukaryota</taxon>
        <taxon>Fungi</taxon>
        <taxon>Dikarya</taxon>
        <taxon>Basidiomycota</taxon>
        <taxon>Agaricomycotina</taxon>
        <taxon>Agaricomycetes</taxon>
        <taxon>Agaricomycetidae</taxon>
        <taxon>Agaricales</taxon>
        <taxon>Marasmiineae</taxon>
        <taxon>Omphalotaceae</taxon>
        <taxon>Lentinula</taxon>
    </lineage>
</organism>
<dbReference type="EMBL" id="MU795025">
    <property type="protein sequence ID" value="KAJ3812403.1"/>
    <property type="molecule type" value="Genomic_DNA"/>
</dbReference>
<protein>
    <submittedName>
        <fullName evidence="1">Uncharacterized protein</fullName>
    </submittedName>
</protein>
<accession>A0ACC1U6H4</accession>
<comment type="caution">
    <text evidence="1">The sequence shown here is derived from an EMBL/GenBank/DDBJ whole genome shotgun (WGS) entry which is preliminary data.</text>
</comment>
<dbReference type="Proteomes" id="UP001163835">
    <property type="component" value="Unassembled WGS sequence"/>
</dbReference>
<gene>
    <name evidence="1" type="ORF">F5876DRAFT_37532</name>
</gene>
<feature type="non-terminal residue" evidence="1">
    <location>
        <position position="1"/>
    </location>
</feature>
<sequence>LSVQDAQIAAQQGELMRKAQEMDEMKQTMIDAIQKLNTETSRVLQLETSLNKVRLDLQNSSLNVQNTSAALASTEERLRLKDLEAKELENALVSLSRGSEGQQSQLGKMEQAKRKLEARVKELESTSKATVVIPLNTPKTPARYRSSSLSDLRITTLENELTELRDALVSRSTEVQTIQARLEVAQRDALKANNDQMASEARLKTRMVEMENLLTEREEELRYLREQGGAEGLEREEELIKRIDEDDAKIQALERLIGDAHDLPLLKEKLAKCEEKLRSEISRVSQLEGRNSELVLEKENALNDLEEGRGRITELETQSRLSWDIQNSRSITPDLNPEAVANMERLLGAVDRLRGERDSLRRDMHFLETESKFTIAALEAKITSLSSKPASRASPEFDRNIPSICITPSEEEKSSQDGMLTAEGQSKEIKRLRGLVLVCSLVICHLETDRTKLEVQRNSACSAYEEKSNGLALTEIRLHEAEDRLTTTIQLLEETTTQRNDTMSRLSALDMEWRAKLDDANTEQQESRHEVDHLNASMVRISQMLEAVTSERDSLSVQVTNLDSEIASARQELTEAESRYTQLQFHQLSDMPSTQATKTLRSQIEELEGRVMRRTEQIGIHQHDIRRLETNLRLHEERLAEMTTEMEMIVAQKDAMVEDCADARDQRDEAILKIEKLEEDVERLENLLEDRNQEQEAIIEVMFLNSARTKEKMTVENAESLASSQAELTRSLMSTEDLVQIKIDLSGQVRELEDQLGFRVTEVSTLTSQLENLQQDSSSTIKQRADTIALLESQLESARSSLSLKETEHRVALRDLQQQISQKDRDLALNDLEGDLVKLKMKHVEELGQLQSRLVEVTTAFDELQARHHSSQVTHEQSLADSAESKTQVEEQLREAIRELSLLKEIRESLEAASRKHLDEARQLEERVAAANLELTITREKLNKSEEFVQRNIDGLAKAREEHEKVLTEARNTLAETQTRLEQESTAANQSREQASALQKKLEEEARGRLQDRSFYEEALQSAKECQEQAELRVNELGQNVSALETQIRKAVAQIQTLQEEKKTAERGMTTLEAKNQRSLSLNRHLESQIRESELTITNLGTELENVNNHLARVEKACSAAEVNLSLQNTQHKREVSQLLHEVETLRGRPDLEGVVAELEERINEMEELLRRKCEEIEENDDVKLGLMKENKSLKTKVESLSRKVSNLQSKLNAAKATLPAPTIERRIPSSSSPASASTSSLSPSTSVPTSASTSRPLVSVPSALPRPKTPERRNVLGPVLRAMSPKKDKPKSEPAPAAQSKKRRAPDDFEGYEIPPQAFTVESLPGDAEKGSENATPKIRRVLSNIQTGFTPARHQNRPTIPMPSPKRSNPVFVKSPPSLPDYSNSASLSSVGQPADGKKRSWLGKIRGASSATTQRDFP</sequence>
<proteinExistence type="predicted"/>
<evidence type="ECO:0000313" key="2">
    <source>
        <dbReference type="Proteomes" id="UP001163835"/>
    </source>
</evidence>
<keyword evidence="2" id="KW-1185">Reference proteome</keyword>